<reference evidence="3" key="2">
    <citation type="submission" date="2025-08" db="UniProtKB">
        <authorList>
            <consortium name="RefSeq"/>
        </authorList>
    </citation>
    <scope>IDENTIFICATION</scope>
    <source>
        <tissue evidence="3">Leaf</tissue>
    </source>
</reference>
<name>A0ABM0U5R7_CAMSA</name>
<evidence type="ECO:0000256" key="1">
    <source>
        <dbReference type="SAM" id="MobiDB-lite"/>
    </source>
</evidence>
<dbReference type="GeneID" id="104719973"/>
<dbReference type="PANTHER" id="PTHR45023">
    <property type="match status" value="1"/>
</dbReference>
<feature type="region of interest" description="Disordered" evidence="1">
    <location>
        <begin position="189"/>
        <end position="214"/>
    </location>
</feature>
<protein>
    <submittedName>
        <fullName evidence="3">Glutathione S-transferase T3-like</fullName>
    </submittedName>
</protein>
<reference evidence="2" key="1">
    <citation type="journal article" date="2014" name="Nat. Commun.">
        <title>The emerging biofuel crop Camelina sativa retains a highly undifferentiated hexaploid genome structure.</title>
        <authorList>
            <person name="Kagale S."/>
            <person name="Koh C."/>
            <person name="Nixon J."/>
            <person name="Bollina V."/>
            <person name="Clarke W.E."/>
            <person name="Tuteja R."/>
            <person name="Spillane C."/>
            <person name="Robinson S.J."/>
            <person name="Links M.G."/>
            <person name="Clarke C."/>
            <person name="Higgins E.E."/>
            <person name="Huebert T."/>
            <person name="Sharpe A.G."/>
            <person name="Parkin I.A."/>
        </authorList>
    </citation>
    <scope>NUCLEOTIDE SEQUENCE [LARGE SCALE GENOMIC DNA]</scope>
    <source>
        <strain evidence="2">cv. DH55</strain>
    </source>
</reference>
<dbReference type="RefSeq" id="XP_010436253.1">
    <property type="nucleotide sequence ID" value="XM_010437951.1"/>
</dbReference>
<evidence type="ECO:0000313" key="3">
    <source>
        <dbReference type="RefSeq" id="XP_010436253.1"/>
    </source>
</evidence>
<proteinExistence type="predicted"/>
<keyword evidence="2" id="KW-1185">Reference proteome</keyword>
<evidence type="ECO:0000313" key="2">
    <source>
        <dbReference type="Proteomes" id="UP000694864"/>
    </source>
</evidence>
<accession>A0ABM0U5R7</accession>
<organism evidence="2 3">
    <name type="scientific">Camelina sativa</name>
    <name type="common">False flax</name>
    <name type="synonym">Myagrum sativum</name>
    <dbReference type="NCBI Taxonomy" id="90675"/>
    <lineage>
        <taxon>Eukaryota</taxon>
        <taxon>Viridiplantae</taxon>
        <taxon>Streptophyta</taxon>
        <taxon>Embryophyta</taxon>
        <taxon>Tracheophyta</taxon>
        <taxon>Spermatophyta</taxon>
        <taxon>Magnoliopsida</taxon>
        <taxon>eudicotyledons</taxon>
        <taxon>Gunneridae</taxon>
        <taxon>Pentapetalae</taxon>
        <taxon>rosids</taxon>
        <taxon>malvids</taxon>
        <taxon>Brassicales</taxon>
        <taxon>Brassicaceae</taxon>
        <taxon>Camelineae</taxon>
        <taxon>Camelina</taxon>
    </lineage>
</organism>
<gene>
    <name evidence="3" type="primary">LOC104719973</name>
</gene>
<dbReference type="PANTHER" id="PTHR45023:SF4">
    <property type="entry name" value="GLYCINE-RICH PROTEIN-RELATED"/>
    <property type="match status" value="1"/>
</dbReference>
<sequence>MDSDNSMNPFGQSPGFFDLLQSQHETHMLVDSPYESQCSDAPPAAVSPVGNRRARHTWLPADDLMLVSSWLNTSKDAITSNEQRRGAFWGMIADYVADCPNAVGRPKRESSHCKQRWGKINENVCKFVGCYEAATREKTSGQNEDDVMKLANQIYFNDHKKKFMFEHAWRELRYNQKWCLSTSSKGTGVKRTRVGGSIDPSSSQPVDVEADPMMTRPPGIKAAKRKAKKNSNSQADVEADPKAWLEFQMQEVARMYEMKQKDFALKEMEFVMKEKHSKHVLVENLISKNDSLTESEKALKNKLIGDMLSSV</sequence>
<dbReference type="Proteomes" id="UP000694864">
    <property type="component" value="Chromosome 10"/>
</dbReference>